<dbReference type="GO" id="GO:0006611">
    <property type="term" value="P:protein export from nucleus"/>
    <property type="evidence" value="ECO:0007669"/>
    <property type="project" value="TreeGrafter"/>
</dbReference>
<dbReference type="SUPFAM" id="SSF48371">
    <property type="entry name" value="ARM repeat"/>
    <property type="match status" value="1"/>
</dbReference>
<dbReference type="Gene3D" id="1.25.10.10">
    <property type="entry name" value="Leucine-rich Repeat Variant"/>
    <property type="match status" value="1"/>
</dbReference>
<evidence type="ECO:0000256" key="3">
    <source>
        <dbReference type="ARBA" id="ARBA00009466"/>
    </source>
</evidence>
<dbReference type="InParanoid" id="A0A163K3X5"/>
<organism evidence="10">
    <name type="scientific">Absidia glauca</name>
    <name type="common">Pin mould</name>
    <dbReference type="NCBI Taxonomy" id="4829"/>
    <lineage>
        <taxon>Eukaryota</taxon>
        <taxon>Fungi</taxon>
        <taxon>Fungi incertae sedis</taxon>
        <taxon>Mucoromycota</taxon>
        <taxon>Mucoromycotina</taxon>
        <taxon>Mucoromycetes</taxon>
        <taxon>Mucorales</taxon>
        <taxon>Cunninghamellaceae</taxon>
        <taxon>Absidia</taxon>
    </lineage>
</organism>
<dbReference type="GO" id="GO:0005643">
    <property type="term" value="C:nuclear pore"/>
    <property type="evidence" value="ECO:0007669"/>
    <property type="project" value="TreeGrafter"/>
</dbReference>
<keyword evidence="7" id="KW-0539">Nucleus</keyword>
<gene>
    <name evidence="10" type="primary">ABSGL_11250.1 scaffold 12295</name>
</gene>
<feature type="region of interest" description="Disordered" evidence="8">
    <location>
        <begin position="816"/>
        <end position="872"/>
    </location>
</feature>
<evidence type="ECO:0000256" key="7">
    <source>
        <dbReference type="ARBA" id="ARBA00023242"/>
    </source>
</evidence>
<keyword evidence="4" id="KW-0813">Transport</keyword>
<evidence type="ECO:0000313" key="10">
    <source>
        <dbReference type="EMBL" id="SAM05375.1"/>
    </source>
</evidence>
<dbReference type="PANTHER" id="PTHR12596">
    <property type="entry name" value="EXPORTIN 4,7-RELATED"/>
    <property type="match status" value="1"/>
</dbReference>
<evidence type="ECO:0000256" key="4">
    <source>
        <dbReference type="ARBA" id="ARBA00022448"/>
    </source>
</evidence>
<accession>A0A163K3X5</accession>
<dbReference type="AlphaFoldDB" id="A0A163K3X5"/>
<dbReference type="GO" id="GO:0005737">
    <property type="term" value="C:cytoplasm"/>
    <property type="evidence" value="ECO:0007669"/>
    <property type="project" value="UniProtKB-SubCell"/>
</dbReference>
<dbReference type="GO" id="GO:0005049">
    <property type="term" value="F:nuclear export signal receptor activity"/>
    <property type="evidence" value="ECO:0007669"/>
    <property type="project" value="InterPro"/>
</dbReference>
<comment type="similarity">
    <text evidence="3">Belongs to the exportin family.</text>
</comment>
<dbReference type="InterPro" id="IPR016024">
    <property type="entry name" value="ARM-type_fold"/>
</dbReference>
<dbReference type="InterPro" id="IPR011989">
    <property type="entry name" value="ARM-like"/>
</dbReference>
<proteinExistence type="inferred from homology"/>
<dbReference type="OrthoDB" id="244158at2759"/>
<evidence type="ECO:0000256" key="2">
    <source>
        <dbReference type="ARBA" id="ARBA00004496"/>
    </source>
</evidence>
<evidence type="ECO:0000256" key="1">
    <source>
        <dbReference type="ARBA" id="ARBA00004123"/>
    </source>
</evidence>
<keyword evidence="11" id="KW-1185">Reference proteome</keyword>
<dbReference type="InterPro" id="IPR057947">
    <property type="entry name" value="TPR_XPO7/RBP17"/>
</dbReference>
<feature type="region of interest" description="Disordered" evidence="8">
    <location>
        <begin position="781"/>
        <end position="804"/>
    </location>
</feature>
<dbReference type="PANTHER" id="PTHR12596:SF2">
    <property type="entry name" value="EXPORTIN-7 ISOFORM X1"/>
    <property type="match status" value="1"/>
</dbReference>
<reference evidence="10" key="1">
    <citation type="submission" date="2016-04" db="EMBL/GenBank/DDBJ databases">
        <authorList>
            <person name="Evans L.H."/>
            <person name="Alamgir A."/>
            <person name="Owens N."/>
            <person name="Weber N.D."/>
            <person name="Virtaneva K."/>
            <person name="Barbian K."/>
            <person name="Babar A."/>
            <person name="Rosenke K."/>
        </authorList>
    </citation>
    <scope>NUCLEOTIDE SEQUENCE [LARGE SCALE GENOMIC DNA]</scope>
    <source>
        <strain evidence="10">CBS 101.48</strain>
    </source>
</reference>
<dbReference type="EMBL" id="LT554468">
    <property type="protein sequence ID" value="SAM05375.1"/>
    <property type="molecule type" value="Genomic_DNA"/>
</dbReference>
<evidence type="ECO:0000259" key="9">
    <source>
        <dbReference type="Pfam" id="PF25795"/>
    </source>
</evidence>
<name>A0A163K3X5_ABSGL</name>
<evidence type="ECO:0000256" key="8">
    <source>
        <dbReference type="SAM" id="MobiDB-lite"/>
    </source>
</evidence>
<feature type="compositionally biased region" description="Low complexity" evidence="8">
    <location>
        <begin position="795"/>
        <end position="804"/>
    </location>
</feature>
<feature type="domain" description="Exportin-7/Ran-binding protein 17 TPR repeats" evidence="9">
    <location>
        <begin position="386"/>
        <end position="479"/>
    </location>
</feature>
<dbReference type="Proteomes" id="UP000078561">
    <property type="component" value="Unassembled WGS sequence"/>
</dbReference>
<dbReference type="InterPro" id="IPR044189">
    <property type="entry name" value="XPO4/7-like"/>
</dbReference>
<dbReference type="STRING" id="4829.A0A163K3X5"/>
<keyword evidence="6" id="KW-0653">Protein transport</keyword>
<keyword evidence="5" id="KW-0963">Cytoplasm</keyword>
<evidence type="ECO:0000313" key="11">
    <source>
        <dbReference type="Proteomes" id="UP000078561"/>
    </source>
</evidence>
<evidence type="ECO:0000256" key="5">
    <source>
        <dbReference type="ARBA" id="ARBA00022490"/>
    </source>
</evidence>
<evidence type="ECO:0000256" key="6">
    <source>
        <dbReference type="ARBA" id="ARBA00022927"/>
    </source>
</evidence>
<dbReference type="Pfam" id="PF25795">
    <property type="entry name" value="TPR_XPO7"/>
    <property type="match status" value="1"/>
</dbReference>
<protein>
    <recommendedName>
        <fullName evidence="9">Exportin-7/Ran-binding protein 17 TPR repeats domain-containing protein</fullName>
    </recommendedName>
</protein>
<comment type="subcellular location">
    <subcellularLocation>
        <location evidence="2">Cytoplasm</location>
    </subcellularLocation>
    <subcellularLocation>
        <location evidence="1">Nucleus</location>
    </subcellularLocation>
</comment>
<sequence length="1011" mass="115526">MMAQQDGRIQYYVSLCEQLYNPTSTQHSNIQRELETEFPTFSATSNNDTHSGHSPTETASALRILLEASPSPYVQTFCFSRLKQLIASQFGVFDTVTKLQLRSFLLEYAFLHPTMVPFIVSQLGGVVTLLTRMGWVGLEEYQAIGKDLDRYFLQAASLEHRIMGLQLLAVVVQDINIPSTPRYSAMFRKAASGFRDTQLLDIFKLAFQALEDLLNHTVQFDSMDQENRMRENVLRVLVNCLSYDFAGTSLDEAGEDVGTVQIPTSWRPMYEQDHFVGTFFRAYQEFEPPHTSKAMECLVLIASTRKALFSGDTDHSLFVLRLMQGTRTIILQSHGMNDTDNYNEFCRLLFRFRAVVPLSDLVKEQGYEEWITLVADFTIKAFQSWKFRKSYIGEPSAKSVYNSMTESFGISNQIDMLDVIMQKIVTNLRYWANNGPLIRQTLDLFNDLASGYSALRNLRKTETTRYLLQNHMNSNTQLFGIDQDGGGKHRHNRMLYYQILCKVLFAEEVSDLEFDAFMKGFELRLDELAQLTTIHAFQQVQVKRALEETFRDLRGVMMAMHSKRHFNLFLDWFYPDYMSIVLRGMEAWVQDTSVANTLLKFMAEFVHNKNQRLNFDISSPNGVLIFKDASQLVCTYGRHILEKTVTLDDRKYQEKYKGISICFQVLTRCLGGKYVNFGVLWLYQDQSVDQAFRFMFQLMMAIPMDDIMTLPKVTKAYFQLVDEFSAEQMKTLPLLAAKPFLSILETCEQGVQVPDAYIRTHACAALDHIFTMVVEETERCQGPTSTRRHHRRNQHQQQNDWAASASSAATTSLRRLSSSSTTASSDPINILTAPSNNNNNTMSSLTSPSLSSSSSTTTSSFLATSPTSTATSATSSSAISSFISYPYWCLETIQTCPSMVTSLFMTLYSLILFDENNDQWQLSRPLYVLILVQKENAMKYTNHVIQHQLPERRDFATKALNQLMEGIGWTLTKKDRERFSHNVLAFRRELNMNQITLTPPPSSSHSMLSPL</sequence>
<dbReference type="OMA" id="DCFHELC"/>